<dbReference type="EMBL" id="CP058559">
    <property type="protein sequence ID" value="QNO15240.1"/>
    <property type="molecule type" value="Genomic_DNA"/>
</dbReference>
<accession>A0A7G9W978</accession>
<reference evidence="2 3" key="1">
    <citation type="submission" date="2020-07" db="EMBL/GenBank/DDBJ databases">
        <title>Alkalicella. sp. LB2 genome.</title>
        <authorList>
            <person name="Postec A."/>
            <person name="Quemeneur M."/>
        </authorList>
    </citation>
    <scope>NUCLEOTIDE SEQUENCE [LARGE SCALE GENOMIC DNA]</scope>
    <source>
        <strain evidence="2 3">LB2</strain>
    </source>
</reference>
<gene>
    <name evidence="2" type="ORF">HYG86_10945</name>
</gene>
<keyword evidence="1" id="KW-0472">Membrane</keyword>
<dbReference type="RefSeq" id="WP_213165604.1">
    <property type="nucleotide sequence ID" value="NZ_CP058559.1"/>
</dbReference>
<protein>
    <submittedName>
        <fullName evidence="2">Uncharacterized protein</fullName>
    </submittedName>
</protein>
<evidence type="ECO:0000313" key="2">
    <source>
        <dbReference type="EMBL" id="QNO15240.1"/>
    </source>
</evidence>
<keyword evidence="1" id="KW-0812">Transmembrane</keyword>
<proteinExistence type="predicted"/>
<dbReference type="AlphaFoldDB" id="A0A7G9W978"/>
<dbReference type="KEGG" id="acae:HYG86_10945"/>
<organism evidence="2 3">
    <name type="scientific">Alkalicella caledoniensis</name>
    <dbReference type="NCBI Taxonomy" id="2731377"/>
    <lineage>
        <taxon>Bacteria</taxon>
        <taxon>Bacillati</taxon>
        <taxon>Bacillota</taxon>
        <taxon>Clostridia</taxon>
        <taxon>Eubacteriales</taxon>
        <taxon>Proteinivoracaceae</taxon>
        <taxon>Alkalicella</taxon>
    </lineage>
</organism>
<keyword evidence="1" id="KW-1133">Transmembrane helix</keyword>
<evidence type="ECO:0000313" key="3">
    <source>
        <dbReference type="Proteomes" id="UP000516160"/>
    </source>
</evidence>
<dbReference type="Proteomes" id="UP000516160">
    <property type="component" value="Chromosome"/>
</dbReference>
<keyword evidence="3" id="KW-1185">Reference proteome</keyword>
<sequence>MKKVFWGVVIIIAAVILSISIYLSTNQKEFRDMELSIRDSSGIVTKVDKVAYSQSVKYSGMISIHEYTEILEMINIDLSDTEVQLEFTEGLFPETSAISWAVIKEGQVVESTLNGIQSLILPMEPGLYIVGLQVTNETNEIIQYGFRVRISE</sequence>
<name>A0A7G9W978_ALKCA</name>
<evidence type="ECO:0000256" key="1">
    <source>
        <dbReference type="SAM" id="Phobius"/>
    </source>
</evidence>
<feature type="transmembrane region" description="Helical" evidence="1">
    <location>
        <begin position="6"/>
        <end position="23"/>
    </location>
</feature>